<accession>A0ABD0ZUN4</accession>
<evidence type="ECO:0000313" key="3">
    <source>
        <dbReference type="Proteomes" id="UP001558713"/>
    </source>
</evidence>
<dbReference type="PANTHER" id="PTHR36805">
    <property type="entry name" value="AGENET DOMAIN-CONTAINING PROTEIN"/>
    <property type="match status" value="1"/>
</dbReference>
<dbReference type="PANTHER" id="PTHR36805:SF7">
    <property type="entry name" value="AGENET DOMAIN-CONTAINING PROTEIN"/>
    <property type="match status" value="1"/>
</dbReference>
<dbReference type="SMART" id="SM00743">
    <property type="entry name" value="Agenet"/>
    <property type="match status" value="1"/>
</dbReference>
<evidence type="ECO:0000313" key="2">
    <source>
        <dbReference type="EMBL" id="KAL1198317.1"/>
    </source>
</evidence>
<evidence type="ECO:0000259" key="1">
    <source>
        <dbReference type="SMART" id="SM00743"/>
    </source>
</evidence>
<name>A0ABD0ZUN4_CARAN</name>
<comment type="caution">
    <text evidence="2">The sequence shown here is derived from an EMBL/GenBank/DDBJ whole genome shotgun (WGS) entry which is preliminary data.</text>
</comment>
<proteinExistence type="predicted"/>
<keyword evidence="3" id="KW-1185">Reference proteome</keyword>
<dbReference type="Proteomes" id="UP001558713">
    <property type="component" value="Unassembled WGS sequence"/>
</dbReference>
<organism evidence="2 3">
    <name type="scientific">Cardamine amara subsp. amara</name>
    <dbReference type="NCBI Taxonomy" id="228776"/>
    <lineage>
        <taxon>Eukaryota</taxon>
        <taxon>Viridiplantae</taxon>
        <taxon>Streptophyta</taxon>
        <taxon>Embryophyta</taxon>
        <taxon>Tracheophyta</taxon>
        <taxon>Spermatophyta</taxon>
        <taxon>Magnoliopsida</taxon>
        <taxon>eudicotyledons</taxon>
        <taxon>Gunneridae</taxon>
        <taxon>Pentapetalae</taxon>
        <taxon>rosids</taxon>
        <taxon>malvids</taxon>
        <taxon>Brassicales</taxon>
        <taxon>Brassicaceae</taxon>
        <taxon>Cardamineae</taxon>
        <taxon>Cardamine</taxon>
    </lineage>
</organism>
<dbReference type="AlphaFoldDB" id="A0ABD0ZUN4"/>
<feature type="domain" description="Agenet" evidence="1">
    <location>
        <begin position="104"/>
        <end position="164"/>
    </location>
</feature>
<reference evidence="2 3" key="1">
    <citation type="submission" date="2024-04" db="EMBL/GenBank/DDBJ databases">
        <title>Genome assembly C_amara_ONT_v2.</title>
        <authorList>
            <person name="Yant L."/>
            <person name="Moore C."/>
            <person name="Slenker M."/>
        </authorList>
    </citation>
    <scope>NUCLEOTIDE SEQUENCE [LARGE SCALE GENOMIC DNA]</scope>
    <source>
        <tissue evidence="2">Leaf</tissue>
    </source>
</reference>
<dbReference type="Pfam" id="PF05641">
    <property type="entry name" value="Agenet"/>
    <property type="match status" value="1"/>
</dbReference>
<dbReference type="InterPro" id="IPR008395">
    <property type="entry name" value="Agenet-like_dom"/>
</dbReference>
<gene>
    <name evidence="2" type="ORF">V5N11_026847</name>
</gene>
<sequence length="268" mass="30821">MNEIDLPFKVGEVVETKSFLVGYRGAWFQCKILEIYMLKGNLFYKLEYVNYPDEAPHETKVFEKPRGGKKNHLMIRPTYPPVYHESEVLKLKRHLDEPLVVVHGSWKVGDLVDWCKDDCYWSGKIVELMDNDAVQIDLFPKPVGEGSTYEGLCEDLRPSLEWSLEDGWKVPFTMKDGKRRQCAKLITPIKTEDTKHDVKGNGGLKSTQEVKSNGGLKLNIMESDSIEAAVLDIEELIVRIKWLKRKLNPDVGESCWKYEDHIASSSRM</sequence>
<protein>
    <recommendedName>
        <fullName evidence="1">Agenet domain-containing protein</fullName>
    </recommendedName>
</protein>
<dbReference type="EMBL" id="JBANAX010000668">
    <property type="protein sequence ID" value="KAL1198317.1"/>
    <property type="molecule type" value="Genomic_DNA"/>
</dbReference>
<dbReference type="InterPro" id="IPR014002">
    <property type="entry name" value="Agenet_dom_plant"/>
</dbReference>